<dbReference type="InterPro" id="IPR006015">
    <property type="entry name" value="Universal_stress_UspA"/>
</dbReference>
<dbReference type="KEGG" id="bgt:106053808"/>
<gene>
    <name evidence="2" type="primary">106053808</name>
</gene>
<dbReference type="EnsemblMetazoa" id="BGLB030377-RA">
    <property type="protein sequence ID" value="BGLB030377-PA"/>
    <property type="gene ID" value="BGLB030377"/>
</dbReference>
<dbReference type="PANTHER" id="PTHR46989">
    <property type="entry name" value="USP DOMAIN-CONTAINING PROTEIN"/>
    <property type="match status" value="1"/>
</dbReference>
<dbReference type="CDD" id="cd23659">
    <property type="entry name" value="USP_At3g01520-like"/>
    <property type="match status" value="1"/>
</dbReference>
<evidence type="ECO:0000313" key="3">
    <source>
        <dbReference type="Proteomes" id="UP000076420"/>
    </source>
</evidence>
<dbReference type="InterPro" id="IPR006016">
    <property type="entry name" value="UspA"/>
</dbReference>
<dbReference type="InterPro" id="IPR014729">
    <property type="entry name" value="Rossmann-like_a/b/a_fold"/>
</dbReference>
<dbReference type="PRINTS" id="PR01438">
    <property type="entry name" value="UNVRSLSTRESS"/>
</dbReference>
<protein>
    <recommendedName>
        <fullName evidence="1">UspA domain-containing protein</fullName>
    </recommendedName>
</protein>
<name>A0A2C9LFC1_BIOGL</name>
<dbReference type="AlphaFoldDB" id="A0A2C9LFC1"/>
<dbReference type="PANTHER" id="PTHR46989:SF3">
    <property type="entry name" value="USPA DOMAIN-CONTAINING PROTEIN"/>
    <property type="match status" value="1"/>
</dbReference>
<dbReference type="Pfam" id="PF00582">
    <property type="entry name" value="Usp"/>
    <property type="match status" value="1"/>
</dbReference>
<dbReference type="VEuPathDB" id="VectorBase:BGLB030377"/>
<dbReference type="SUPFAM" id="SSF52402">
    <property type="entry name" value="Adenine nucleotide alpha hydrolases-like"/>
    <property type="match status" value="1"/>
</dbReference>
<dbReference type="OrthoDB" id="843225at2759"/>
<reference evidence="2" key="1">
    <citation type="submission" date="2020-05" db="UniProtKB">
        <authorList>
            <consortium name="EnsemblMetazoa"/>
        </authorList>
    </citation>
    <scope>IDENTIFICATION</scope>
    <source>
        <strain evidence="2">BB02</strain>
    </source>
</reference>
<organism evidence="2 3">
    <name type="scientific">Biomphalaria glabrata</name>
    <name type="common">Bloodfluke planorb</name>
    <name type="synonym">Freshwater snail</name>
    <dbReference type="NCBI Taxonomy" id="6526"/>
    <lineage>
        <taxon>Eukaryota</taxon>
        <taxon>Metazoa</taxon>
        <taxon>Spiralia</taxon>
        <taxon>Lophotrochozoa</taxon>
        <taxon>Mollusca</taxon>
        <taxon>Gastropoda</taxon>
        <taxon>Heterobranchia</taxon>
        <taxon>Euthyneura</taxon>
        <taxon>Panpulmonata</taxon>
        <taxon>Hygrophila</taxon>
        <taxon>Lymnaeoidea</taxon>
        <taxon>Planorbidae</taxon>
        <taxon>Biomphalaria</taxon>
    </lineage>
</organism>
<sequence length="145" mass="16470">MASVLIPLDSSKNSEFCMEFYLNHIHRPGNKVFTCYVADYFGDVGVLDGRCFYSHTYLVSSCTSFIVFLYLPQIDGTFTRLQGREAWHVIVEYAKKINATLIVMGSRGLGKLRRTILGSVSESVLHHSEVPVLICKHPHHSHHHH</sequence>
<accession>A0A2C9LFC1</accession>
<dbReference type="Proteomes" id="UP000076420">
    <property type="component" value="Unassembled WGS sequence"/>
</dbReference>
<feature type="domain" description="UspA" evidence="1">
    <location>
        <begin position="81"/>
        <end position="136"/>
    </location>
</feature>
<dbReference type="VEuPathDB" id="VectorBase:BGLAX_028569"/>
<proteinExistence type="predicted"/>
<dbReference type="Gene3D" id="3.40.50.620">
    <property type="entry name" value="HUPs"/>
    <property type="match status" value="1"/>
</dbReference>
<evidence type="ECO:0000313" key="2">
    <source>
        <dbReference type="EnsemblMetazoa" id="BGLB030377-PA"/>
    </source>
</evidence>
<evidence type="ECO:0000259" key="1">
    <source>
        <dbReference type="Pfam" id="PF00582"/>
    </source>
</evidence>